<evidence type="ECO:0000313" key="1">
    <source>
        <dbReference type="EMBL" id="DAF47213.1"/>
    </source>
</evidence>
<sequence>MVEMTGKDISMEMISIPFEEYNELFQLRLELHMIYSKCRKDGAIEAGMFADELMKMLHSDVFPLKADAVPVASEKVPKVISHAEQL</sequence>
<protein>
    <submittedName>
        <fullName evidence="1">Uncharacterized protein</fullName>
    </submittedName>
</protein>
<proteinExistence type="predicted"/>
<dbReference type="EMBL" id="BK032551">
    <property type="protein sequence ID" value="DAF47213.1"/>
    <property type="molecule type" value="Genomic_DNA"/>
</dbReference>
<accession>A0A8S5S846</accession>
<name>A0A8S5S846_9CAUD</name>
<reference evidence="1" key="1">
    <citation type="journal article" date="2021" name="Proc. Natl. Acad. Sci. U.S.A.">
        <title>A Catalog of Tens of Thousands of Viruses from Human Metagenomes Reveals Hidden Associations with Chronic Diseases.</title>
        <authorList>
            <person name="Tisza M.J."/>
            <person name="Buck C.B."/>
        </authorList>
    </citation>
    <scope>NUCLEOTIDE SEQUENCE</scope>
    <source>
        <strain evidence="1">CtTVN2</strain>
    </source>
</reference>
<organism evidence="1">
    <name type="scientific">Caudovirales sp. ctTVN2</name>
    <dbReference type="NCBI Taxonomy" id="2827634"/>
    <lineage>
        <taxon>Viruses</taxon>
        <taxon>Duplodnaviria</taxon>
        <taxon>Heunggongvirae</taxon>
        <taxon>Uroviricota</taxon>
        <taxon>Caudoviricetes</taxon>
    </lineage>
</organism>